<dbReference type="PROSITE" id="PS00720">
    <property type="entry name" value="RASGEF"/>
    <property type="match status" value="1"/>
</dbReference>
<dbReference type="GO" id="GO:0005886">
    <property type="term" value="C:plasma membrane"/>
    <property type="evidence" value="ECO:0007669"/>
    <property type="project" value="TreeGrafter"/>
</dbReference>
<gene>
    <name evidence="14" type="primary">TPHA0L00420</name>
    <name evidence="14" type="ordered locus">TPHA_0L00420</name>
</gene>
<evidence type="ECO:0000259" key="13">
    <source>
        <dbReference type="PROSITE" id="PS50212"/>
    </source>
</evidence>
<keyword evidence="3" id="KW-0963">Cytoplasm</keyword>
<dbReference type="GeneID" id="11531698"/>
<evidence type="ECO:0000256" key="1">
    <source>
        <dbReference type="ARBA" id="ARBA00004378"/>
    </source>
</evidence>
<dbReference type="GO" id="GO:0051301">
    <property type="term" value="P:cell division"/>
    <property type="evidence" value="ECO:0007669"/>
    <property type="project" value="UniProtKB-KW"/>
</dbReference>
<evidence type="ECO:0000256" key="4">
    <source>
        <dbReference type="ARBA" id="ARBA00022618"/>
    </source>
</evidence>
<accession>G8BZS0</accession>
<dbReference type="GO" id="GO:0005933">
    <property type="term" value="C:cellular bud"/>
    <property type="evidence" value="ECO:0007669"/>
    <property type="project" value="UniProtKB-SubCell"/>
</dbReference>
<evidence type="ECO:0000256" key="2">
    <source>
        <dbReference type="ARBA" id="ARBA00004496"/>
    </source>
</evidence>
<reference evidence="14 15" key="1">
    <citation type="journal article" date="2011" name="Proc. Natl. Acad. Sci. U.S.A.">
        <title>Evolutionary erosion of yeast sex chromosomes by mating-type switching accidents.</title>
        <authorList>
            <person name="Gordon J.L."/>
            <person name="Armisen D."/>
            <person name="Proux-Wera E."/>
            <person name="Oheigeartaigh S.S."/>
            <person name="Byrne K.P."/>
            <person name="Wolfe K.H."/>
        </authorList>
    </citation>
    <scope>NUCLEOTIDE SEQUENCE [LARGE SCALE GENOMIC DNA]</scope>
    <source>
        <strain evidence="15">ATCC 24235 / CBS 4417 / NBRC 1672 / NRRL Y-8282 / UCD 70-5</strain>
    </source>
</reference>
<feature type="region of interest" description="Disordered" evidence="11">
    <location>
        <begin position="699"/>
        <end position="731"/>
    </location>
</feature>
<dbReference type="Pfam" id="PF00617">
    <property type="entry name" value="RasGEF"/>
    <property type="match status" value="1"/>
</dbReference>
<dbReference type="GO" id="GO:0031578">
    <property type="term" value="P:mitotic spindle orientation checkpoint signaling"/>
    <property type="evidence" value="ECO:0007669"/>
    <property type="project" value="EnsemblFungi"/>
</dbReference>
<protein>
    <recommendedName>
        <fullName evidence="9">Guanine nucleotide exchange factor LTE1</fullName>
    </recommendedName>
</protein>
<keyword evidence="15" id="KW-1185">Reference proteome</keyword>
<dbReference type="SUPFAM" id="SSF48366">
    <property type="entry name" value="Ras GEF"/>
    <property type="match status" value="1"/>
</dbReference>
<dbReference type="InterPro" id="IPR019804">
    <property type="entry name" value="Ras_G-nucl-exch_fac_CS"/>
</dbReference>
<dbReference type="InterPro" id="IPR036964">
    <property type="entry name" value="RASGEF_cat_dom_sf"/>
</dbReference>
<feature type="region of interest" description="Disordered" evidence="11">
    <location>
        <begin position="737"/>
        <end position="756"/>
    </location>
</feature>
<organism evidence="14 15">
    <name type="scientific">Tetrapisispora phaffii (strain ATCC 24235 / CBS 4417 / NBRC 1672 / NRRL Y-8282 / UCD 70-5)</name>
    <name type="common">Yeast</name>
    <name type="synonym">Fabospora phaffii</name>
    <dbReference type="NCBI Taxonomy" id="1071381"/>
    <lineage>
        <taxon>Eukaryota</taxon>
        <taxon>Fungi</taxon>
        <taxon>Dikarya</taxon>
        <taxon>Ascomycota</taxon>
        <taxon>Saccharomycotina</taxon>
        <taxon>Saccharomycetes</taxon>
        <taxon>Saccharomycetales</taxon>
        <taxon>Saccharomycetaceae</taxon>
        <taxon>Tetrapisispora</taxon>
    </lineage>
</organism>
<dbReference type="PANTHER" id="PTHR23113">
    <property type="entry name" value="GUANINE NUCLEOTIDE EXCHANGE FACTOR"/>
    <property type="match status" value="1"/>
</dbReference>
<dbReference type="InterPro" id="IPR001895">
    <property type="entry name" value="RASGEF_cat_dom"/>
</dbReference>
<dbReference type="SMART" id="SM00229">
    <property type="entry name" value="RasGEFN"/>
    <property type="match status" value="1"/>
</dbReference>
<dbReference type="InterPro" id="IPR000651">
    <property type="entry name" value="Ras-like_Gua-exchang_fac_N"/>
</dbReference>
<dbReference type="GO" id="GO:1902480">
    <property type="term" value="P:protein localization to mitotic spindle"/>
    <property type="evidence" value="ECO:0007669"/>
    <property type="project" value="EnsemblFungi"/>
</dbReference>
<dbReference type="GO" id="GO:0005085">
    <property type="term" value="F:guanyl-nucleotide exchange factor activity"/>
    <property type="evidence" value="ECO:0007669"/>
    <property type="project" value="UniProtKB-KW"/>
</dbReference>
<keyword evidence="7" id="KW-0131">Cell cycle</keyword>
<dbReference type="GO" id="GO:0007265">
    <property type="term" value="P:Ras protein signal transduction"/>
    <property type="evidence" value="ECO:0007669"/>
    <property type="project" value="TreeGrafter"/>
</dbReference>
<dbReference type="HOGENOM" id="CLU_004883_0_0_1"/>
<dbReference type="CDD" id="cd06224">
    <property type="entry name" value="REM"/>
    <property type="match status" value="1"/>
</dbReference>
<dbReference type="eggNOG" id="KOG3417">
    <property type="taxonomic scope" value="Eukaryota"/>
</dbReference>
<evidence type="ECO:0000256" key="10">
    <source>
        <dbReference type="PROSITE-ProRule" id="PRU00168"/>
    </source>
</evidence>
<evidence type="ECO:0000259" key="12">
    <source>
        <dbReference type="PROSITE" id="PS50009"/>
    </source>
</evidence>
<dbReference type="Pfam" id="PF00618">
    <property type="entry name" value="RasGEF_N"/>
    <property type="match status" value="1"/>
</dbReference>
<feature type="region of interest" description="Disordered" evidence="11">
    <location>
        <begin position="779"/>
        <end position="799"/>
    </location>
</feature>
<dbReference type="PROSITE" id="PS50212">
    <property type="entry name" value="RASGEF_NTER"/>
    <property type="match status" value="1"/>
</dbReference>
<dbReference type="Proteomes" id="UP000005666">
    <property type="component" value="Chromosome 12"/>
</dbReference>
<dbReference type="PROSITE" id="PS50009">
    <property type="entry name" value="RASGEF_CAT"/>
    <property type="match status" value="1"/>
</dbReference>
<dbReference type="GO" id="GO:0031536">
    <property type="term" value="P:positive regulation of exit from mitosis"/>
    <property type="evidence" value="ECO:0007669"/>
    <property type="project" value="EnsemblFungi"/>
</dbReference>
<dbReference type="Gene3D" id="1.20.870.10">
    <property type="entry name" value="Son of sevenless (SoS) protein Chain: S domain 1"/>
    <property type="match status" value="1"/>
</dbReference>
<evidence type="ECO:0000313" key="14">
    <source>
        <dbReference type="EMBL" id="CCE65398.1"/>
    </source>
</evidence>
<dbReference type="SMART" id="SM00147">
    <property type="entry name" value="RasGEF"/>
    <property type="match status" value="1"/>
</dbReference>
<keyword evidence="5 10" id="KW-0344">Guanine-nucleotide releasing factor</keyword>
<dbReference type="OrthoDB" id="10254377at2759"/>
<sequence>MQYNSKISIYSNEDYYPTPSQNVISYKMPSLTQTRRAVIKADVYALIVYLTSPMDSVDYNIFSDFFLIYRNFLSSMELYDLLISRFKWCINEIVVNFQKDFEGIDERYHPRKIGEVALIRTFVLLRHWILNYFINDFLPNSDLRRRFIKFLNLSINETYPKIINSSVISLKKSWIMNCKKTWDKLQFNEPGNIGQDDEWLIYIVKDITQLEEEEKRFSRLSNYALQEMSDPDARNKNVLSTYRTSDVFRLPLNDNIDVNSKFQKRTIKQSKNPRTGSMVLFPQDNLSNRFQADTTNTTNDELYSLASHDRFQTLSSSNDNMPQRKVSVLSRITNISSIIKELEYPKSSSLDVIIPPTPSKKVEFILKTNIVSDELLEKNDDELEDHFVDALEDNPEDIQTGSSNVTDIIADNTSEHFSITLSVERDSKEKIDIDEIADTVFKNKKSKSIEDLNIGENASDINGPIGLLSKWKNNHANRAYSQDTVTDNQAVNSTSNSRLELDKFVKYVISISSIGPTQSDSEAILNTIATSFDILSARTIDEVEFLIAIENNLIRRMHDRVPSYSANNIDSRNVMSTPVEEYSTVDNLDLYRTVTTIANSVISLTNSLNRLNKHDSSPFKYDNAQRRMVKSSTQVFQSNSVYSNIKMPLKQAFLSSPEFKQNNGPQRLVFKGGQDELHNNNNFTTLPKSSKRTSIAFKKNTPLSSPLKNMTIDLKDDSVENQTKNSTMSSISYDSMLSLSTQKSENDSKTGSEQDLKLLKKKSAKNNLRENFTFEQNSPVSSKIGSISSNKSTASRINSLTESKTSMSLLEKQKKYETYTAIRPSSGRISIVKRNSLPLYHRKVTTVDLETLIAEDAEYQEMDKKLNELELSGFDEISIAGSEVNSVHSKSVINPSNVSIETSQLMDENSKLQEFQAYNNGNNLSNVPSIHSIETNNSLETTLESVEDGNGNSKKRFSASNVNKSLREQFLNDKVPDMKQENNANFLGLKNSYDTNSFNESPAKISKYVYSTDNETNSNASPDKNIDNIKERFLNFEGNNELSDSSLKKDESEMDFKKIDDDNGDDVADDEIFPKGLEAISKLPDDSIYDDPLAIALMKLEGTFTKSENPVTGVSGDILRKTGISVSTRSAKRNSMFFEKRRNTIMNIPFTPESKKDITYEEQDIGSITPDKIQELFQQYTLEDPRLMISNKSHHIPFILMYESISIAEQLTLIEKELLKEVDWEELLNLKVVHEGIPVNSWLQLLIQNETLSGIDLVISRFNLTVDWIISEISLTTNTKLKRNTIQRFIHVAEHCKNLQNYNTLLEIVLALNSSKVQSYREAWRLIEPGDILSWQSLQTIPSLDSNYSSIRQLLNDVDPIRGCIPFIVVYLSDLSLNSEKRDWIVENQVVNYNKFETNVQIVKNFIQRVQWSKFYDLKVNEELLSKCVYIASLTKDELELLE</sequence>
<feature type="compositionally biased region" description="Low complexity" evidence="11">
    <location>
        <begin position="779"/>
        <end position="792"/>
    </location>
</feature>
<dbReference type="RefSeq" id="XP_003687832.1">
    <property type="nucleotide sequence ID" value="XM_003687784.1"/>
</dbReference>
<comment type="subcellular location">
    <subcellularLocation>
        <location evidence="1">Bud</location>
    </subcellularLocation>
    <subcellularLocation>
        <location evidence="2">Cytoplasm</location>
    </subcellularLocation>
</comment>
<feature type="domain" description="N-terminal Ras-GEF" evidence="13">
    <location>
        <begin position="34"/>
        <end position="174"/>
    </location>
</feature>
<feature type="domain" description="Ras-GEF" evidence="12">
    <location>
        <begin position="1203"/>
        <end position="1442"/>
    </location>
</feature>
<dbReference type="EMBL" id="HE612867">
    <property type="protein sequence ID" value="CCE65398.1"/>
    <property type="molecule type" value="Genomic_DNA"/>
</dbReference>
<dbReference type="PANTHER" id="PTHR23113:SF363">
    <property type="entry name" value="PROTEIN SON OF SEVENLESS"/>
    <property type="match status" value="1"/>
</dbReference>
<dbReference type="GO" id="GO:0016192">
    <property type="term" value="P:vesicle-mediated transport"/>
    <property type="evidence" value="ECO:0007669"/>
    <property type="project" value="EnsemblFungi"/>
</dbReference>
<evidence type="ECO:0000256" key="6">
    <source>
        <dbReference type="ARBA" id="ARBA00022776"/>
    </source>
</evidence>
<proteinExistence type="inferred from homology"/>
<evidence type="ECO:0000256" key="5">
    <source>
        <dbReference type="ARBA" id="ARBA00022658"/>
    </source>
</evidence>
<evidence type="ECO:0000256" key="9">
    <source>
        <dbReference type="ARBA" id="ARBA00070837"/>
    </source>
</evidence>
<dbReference type="Gene3D" id="1.10.840.10">
    <property type="entry name" value="Ras guanine-nucleotide exchange factors catalytic domain"/>
    <property type="match status" value="1"/>
</dbReference>
<dbReference type="InterPro" id="IPR023578">
    <property type="entry name" value="Ras_GEF_dom_sf"/>
</dbReference>
<feature type="compositionally biased region" description="Basic and acidic residues" evidence="11">
    <location>
        <begin position="744"/>
        <end position="756"/>
    </location>
</feature>
<dbReference type="InterPro" id="IPR008937">
    <property type="entry name" value="Ras-like_GEF"/>
</dbReference>
<name>G8BZS0_TETPH</name>
<dbReference type="FunFam" id="1.10.840.10:FF:000019">
    <property type="entry name" value="Guanine nucleotide exchange factor LTE1"/>
    <property type="match status" value="1"/>
</dbReference>
<evidence type="ECO:0000313" key="15">
    <source>
        <dbReference type="Proteomes" id="UP000005666"/>
    </source>
</evidence>
<keyword evidence="6" id="KW-0498">Mitosis</keyword>
<dbReference type="OMA" id="PFILMYD"/>
<evidence type="ECO:0000256" key="11">
    <source>
        <dbReference type="SAM" id="MobiDB-lite"/>
    </source>
</evidence>
<evidence type="ECO:0000256" key="7">
    <source>
        <dbReference type="ARBA" id="ARBA00023306"/>
    </source>
</evidence>
<dbReference type="GO" id="GO:0005737">
    <property type="term" value="C:cytoplasm"/>
    <property type="evidence" value="ECO:0007669"/>
    <property type="project" value="UniProtKB-SubCell"/>
</dbReference>
<dbReference type="KEGG" id="tpf:TPHA_0L00420"/>
<keyword evidence="4" id="KW-0132">Cell division</keyword>
<dbReference type="STRING" id="1071381.G8BZS0"/>
<evidence type="ECO:0000256" key="8">
    <source>
        <dbReference type="ARBA" id="ARBA00061443"/>
    </source>
</evidence>
<dbReference type="CDD" id="cd00155">
    <property type="entry name" value="RasGEF"/>
    <property type="match status" value="1"/>
</dbReference>
<evidence type="ECO:0000256" key="3">
    <source>
        <dbReference type="ARBA" id="ARBA00022490"/>
    </source>
</evidence>
<comment type="similarity">
    <text evidence="8">Belongs to the LTE1 family.</text>
</comment>